<dbReference type="EMBL" id="BART01023005">
    <property type="protein sequence ID" value="GAH03248.1"/>
    <property type="molecule type" value="Genomic_DNA"/>
</dbReference>
<dbReference type="PANTHER" id="PTHR45527:SF1">
    <property type="entry name" value="FATTY ACID SYNTHASE"/>
    <property type="match status" value="1"/>
</dbReference>
<dbReference type="AlphaFoldDB" id="X1E3K3"/>
<comment type="caution">
    <text evidence="2">The sequence shown here is derived from an EMBL/GenBank/DDBJ whole genome shotgun (WGS) entry which is preliminary data.</text>
</comment>
<proteinExistence type="predicted"/>
<dbReference type="GO" id="GO:0009366">
    <property type="term" value="C:enterobactin synthetase complex"/>
    <property type="evidence" value="ECO:0007669"/>
    <property type="project" value="TreeGrafter"/>
</dbReference>
<dbReference type="InterPro" id="IPR001242">
    <property type="entry name" value="Condensation_dom"/>
</dbReference>
<dbReference type="GO" id="GO:0031177">
    <property type="term" value="F:phosphopantetheine binding"/>
    <property type="evidence" value="ECO:0007669"/>
    <property type="project" value="TreeGrafter"/>
</dbReference>
<dbReference type="SUPFAM" id="SSF52777">
    <property type="entry name" value="CoA-dependent acyltransferases"/>
    <property type="match status" value="2"/>
</dbReference>
<feature type="non-terminal residue" evidence="2">
    <location>
        <position position="1"/>
    </location>
</feature>
<accession>X1E3K3</accession>
<dbReference type="GO" id="GO:0047527">
    <property type="term" value="F:2,3-dihydroxybenzoate-serine ligase activity"/>
    <property type="evidence" value="ECO:0007669"/>
    <property type="project" value="TreeGrafter"/>
</dbReference>
<evidence type="ECO:0000259" key="1">
    <source>
        <dbReference type="Pfam" id="PF00668"/>
    </source>
</evidence>
<feature type="non-terminal residue" evidence="2">
    <location>
        <position position="287"/>
    </location>
</feature>
<gene>
    <name evidence="2" type="ORF">S01H4_41980</name>
</gene>
<dbReference type="Pfam" id="PF00668">
    <property type="entry name" value="Condensation"/>
    <property type="match status" value="1"/>
</dbReference>
<organism evidence="2">
    <name type="scientific">marine sediment metagenome</name>
    <dbReference type="NCBI Taxonomy" id="412755"/>
    <lineage>
        <taxon>unclassified sequences</taxon>
        <taxon>metagenomes</taxon>
        <taxon>ecological metagenomes</taxon>
    </lineage>
</organism>
<dbReference type="PANTHER" id="PTHR45527">
    <property type="entry name" value="NONRIBOSOMAL PEPTIDE SYNTHETASE"/>
    <property type="match status" value="1"/>
</dbReference>
<sequence length="287" mass="32647">VILAAPPHEHLIQSLVDEVISPATPILKSHRYEHQKAVPISLVQQEILLDCQLAGDVPVYNVVFTLRIGCSVDQESLQEAFNLLARRHAILRTAFSFQEDGTVQRIYESSTVPLMFADLRDLEGQNREVEANRLATEEACRPFQLSRPPLVRALLMRMSDTDHRLDVTIHHAIADGWSIFRIIVPELRILNKAIQRGTSASLKELPMQYVDFALWQHQQKQKETIESNLAYWKQRLSGMSMLELPTDRARPPIRTFRGSSVRFTLSKELSAGLNDLSQSFGATMYMT</sequence>
<evidence type="ECO:0000313" key="2">
    <source>
        <dbReference type="EMBL" id="GAH03248.1"/>
    </source>
</evidence>
<feature type="domain" description="Condensation" evidence="1">
    <location>
        <begin position="35"/>
        <end position="286"/>
    </location>
</feature>
<protein>
    <recommendedName>
        <fullName evidence="1">Condensation domain-containing protein</fullName>
    </recommendedName>
</protein>
<dbReference type="Gene3D" id="3.30.559.30">
    <property type="entry name" value="Nonribosomal peptide synthetase, condensation domain"/>
    <property type="match status" value="1"/>
</dbReference>
<dbReference type="Gene3D" id="3.30.559.10">
    <property type="entry name" value="Chloramphenicol acetyltransferase-like domain"/>
    <property type="match status" value="1"/>
</dbReference>
<name>X1E3K3_9ZZZZ</name>
<dbReference type="GO" id="GO:0005829">
    <property type="term" value="C:cytosol"/>
    <property type="evidence" value="ECO:0007669"/>
    <property type="project" value="TreeGrafter"/>
</dbReference>
<dbReference type="InterPro" id="IPR023213">
    <property type="entry name" value="CAT-like_dom_sf"/>
</dbReference>
<reference evidence="2" key="1">
    <citation type="journal article" date="2014" name="Front. Microbiol.">
        <title>High frequency of phylogenetically diverse reductive dehalogenase-homologous genes in deep subseafloor sedimentary metagenomes.</title>
        <authorList>
            <person name="Kawai M."/>
            <person name="Futagami T."/>
            <person name="Toyoda A."/>
            <person name="Takaki Y."/>
            <person name="Nishi S."/>
            <person name="Hori S."/>
            <person name="Arai W."/>
            <person name="Tsubouchi T."/>
            <person name="Morono Y."/>
            <person name="Uchiyama I."/>
            <person name="Ito T."/>
            <person name="Fujiyama A."/>
            <person name="Inagaki F."/>
            <person name="Takami H."/>
        </authorList>
    </citation>
    <scope>NUCLEOTIDE SEQUENCE</scope>
    <source>
        <strain evidence="2">Expedition CK06-06</strain>
    </source>
</reference>
<dbReference type="GO" id="GO:0043041">
    <property type="term" value="P:amino acid activation for nonribosomal peptide biosynthetic process"/>
    <property type="evidence" value="ECO:0007669"/>
    <property type="project" value="TreeGrafter"/>
</dbReference>
<dbReference type="GO" id="GO:0009239">
    <property type="term" value="P:enterobactin biosynthetic process"/>
    <property type="evidence" value="ECO:0007669"/>
    <property type="project" value="TreeGrafter"/>
</dbReference>